<dbReference type="AlphaFoldDB" id="A0A1J4KAV4"/>
<comment type="caution">
    <text evidence="2">The sequence shown here is derived from an EMBL/GenBank/DDBJ whole genome shotgun (WGS) entry which is preliminary data.</text>
</comment>
<sequence length="1217" mass="141734">MKMSGTARLKEIPTTNVYHHNQSVSEDNSANRTIFFQEKWKKLSHILVHSHMTISLLQMCRLFRKKKRESFRQKWNQIAHRIISQNHQKKLMTELRKIKKKNDSNRNTSFSRWKRKNDAGEKFVQILPKTEIRHISRFRNQSKTPTRINNILNQQNVLANTATKLQVPMTEIYFRGRWSTIKRKLLVRKLRNEISKHHQIYRHKQLWIKFQKRLTNKNFKVIANKMKKAIFNEIVNLVRTLLIQNHLSPTSQVNISICYQTLNDFSIFRALSSFTKQLVFKNNKPKSIKLDQLDFSQIKTINKDRMKRIILYMIENTLFPYMNSDIDNDTSLLIVNNYDLNDMFYTLPEKSISSLNSMSPKDTRLYVNDQFVYDIVDKIFYKMKFPICLNDVNPESLVSIANAIDFSPAIPSLKSTNFDSLFLLQQHDDKYYTPWSSAYKIIDSLMCKTPLPLQRNNVTSATCKEIVREDQFEEIDIFSIMPVHPLLQYAPSDDKTFSLYSIADSITEVIMNENEIPIIPNIPSENTINEIIDDIDFEKTEEFSILNTEKLQIITSIDMKKYVNQRIIDEITQNIFDIIEFPIVPNTFDDEIINRILQIPIDDSLLKIKFNPPDSIINYRVIDTQLYVNDLIAESIVNDVYTETDIPLIPNIATDKTFNEIIEDDFKDITSFYSILDYSKLDQINPYERRIRIDKDLAKSKTKYLLSKILNDCPIVPNIVDNEASLKIAEVQELFGAFSFLDKINTNHLNTMSCIDMQKYINSYIIEGVISDLMCEIKMPLCANDVTEQDVLDITQLPINDSLNALPLNFSLKISHYTAIDMQYYVNINIIESVMEDLYIATELPIISNEISESDIDEILMNERYEDETNKFSYLDLDALLRLNPFERRIDFNFPINEEIIFNDIEIPIVSNDVSIRARDQIVKAFSNVEFYDYNITGLDFLMRYEAPPEILFNLDEFIEKLEYKMLYNEMFNELPLIVDCLIPEDITDSILSILINEQAVLKGILNYKAPLTLLSSVCVTDIPLILSPDDVVDNILWNSILTDIPLDRTNSPNLKVPGFMDDVEEIVLTKFNDKNLNENDLFESSDNDLLSSDSSDGVPESVSNNEISIQNSTQLAQIVRNKNDNIKSAQNDLNDPLSSDTFKENSLHSIKFEKDVTINESHNNQYEEEEEEEELNESIQEHFIPKPKKDEFDDNSLFLSSEVSDIPYERGDDIIQ</sequence>
<dbReference type="VEuPathDB" id="TrichDB:TRFO_23186"/>
<dbReference type="EMBL" id="MLAK01000670">
    <property type="protein sequence ID" value="OHT08355.1"/>
    <property type="molecule type" value="Genomic_DNA"/>
</dbReference>
<feature type="region of interest" description="Disordered" evidence="1">
    <location>
        <begin position="1083"/>
        <end position="1110"/>
    </location>
</feature>
<evidence type="ECO:0000313" key="2">
    <source>
        <dbReference type="EMBL" id="OHT08355.1"/>
    </source>
</evidence>
<keyword evidence="3" id="KW-1185">Reference proteome</keyword>
<name>A0A1J4KAV4_9EUKA</name>
<gene>
    <name evidence="2" type="ORF">TRFO_23186</name>
</gene>
<evidence type="ECO:0000313" key="3">
    <source>
        <dbReference type="Proteomes" id="UP000179807"/>
    </source>
</evidence>
<evidence type="ECO:0000256" key="1">
    <source>
        <dbReference type="SAM" id="MobiDB-lite"/>
    </source>
</evidence>
<dbReference type="Proteomes" id="UP000179807">
    <property type="component" value="Unassembled WGS sequence"/>
</dbReference>
<dbReference type="GeneID" id="94837713"/>
<feature type="region of interest" description="Disordered" evidence="1">
    <location>
        <begin position="1159"/>
        <end position="1180"/>
    </location>
</feature>
<feature type="compositionally biased region" description="Acidic residues" evidence="1">
    <location>
        <begin position="1167"/>
        <end position="1177"/>
    </location>
</feature>
<protein>
    <submittedName>
        <fullName evidence="2">Uncharacterized protein</fullName>
    </submittedName>
</protein>
<dbReference type="RefSeq" id="XP_068361491.1">
    <property type="nucleotide sequence ID" value="XM_068503009.1"/>
</dbReference>
<proteinExistence type="predicted"/>
<accession>A0A1J4KAV4</accession>
<organism evidence="2 3">
    <name type="scientific">Tritrichomonas foetus</name>
    <dbReference type="NCBI Taxonomy" id="1144522"/>
    <lineage>
        <taxon>Eukaryota</taxon>
        <taxon>Metamonada</taxon>
        <taxon>Parabasalia</taxon>
        <taxon>Tritrichomonadida</taxon>
        <taxon>Tritrichomonadidae</taxon>
        <taxon>Tritrichomonas</taxon>
    </lineage>
</organism>
<feature type="compositionally biased region" description="Low complexity" evidence="1">
    <location>
        <begin position="1088"/>
        <end position="1097"/>
    </location>
</feature>
<reference evidence="2" key="1">
    <citation type="submission" date="2016-10" db="EMBL/GenBank/DDBJ databases">
        <authorList>
            <person name="Benchimol M."/>
            <person name="Almeida L.G."/>
            <person name="Vasconcelos A.T."/>
            <person name="Perreira-Neves A."/>
            <person name="Rosa I.A."/>
            <person name="Tasca T."/>
            <person name="Bogo M.R."/>
            <person name="de Souza W."/>
        </authorList>
    </citation>
    <scope>NUCLEOTIDE SEQUENCE [LARGE SCALE GENOMIC DNA]</scope>
    <source>
        <strain evidence="2">K</strain>
    </source>
</reference>